<dbReference type="KEGG" id="ssol:SULB_0443"/>
<dbReference type="GO" id="GO:0071949">
    <property type="term" value="F:FAD binding"/>
    <property type="evidence" value="ECO:0007669"/>
    <property type="project" value="InterPro"/>
</dbReference>
<dbReference type="EMBL" id="CP033237">
    <property type="protein sequence ID" value="AZF72603.1"/>
    <property type="molecule type" value="Genomic_DNA"/>
</dbReference>
<dbReference type="Proteomes" id="UP000033106">
    <property type="component" value="Chromosome"/>
</dbReference>
<dbReference type="GeneID" id="44128367"/>
<dbReference type="GO" id="GO:0016491">
    <property type="term" value="F:oxidoreductase activity"/>
    <property type="evidence" value="ECO:0007669"/>
    <property type="project" value="UniProtKB-KW"/>
</dbReference>
<evidence type="ECO:0000313" key="16">
    <source>
        <dbReference type="EMBL" id="SAI86318.1"/>
    </source>
</evidence>
<evidence type="ECO:0000313" key="20">
    <source>
        <dbReference type="Proteomes" id="UP000076770"/>
    </source>
</evidence>
<dbReference type="KEGG" id="ssoa:SULA_0441"/>
<evidence type="ECO:0000313" key="22">
    <source>
        <dbReference type="Proteomes" id="UP000269431"/>
    </source>
</evidence>
<evidence type="ECO:0000256" key="3">
    <source>
        <dbReference type="ARBA" id="ARBA00023002"/>
    </source>
</evidence>
<sequence>MYPPDFTYVRVSSSEEATKFLESHDDARPLAGGQSLIPMLKLRVISPNYIVDLNPITSLSYVRSSFNSTKIGALTRYNEILKNDLVRVNVPLLHQAVRVVGDMQVRNLGTIGGSAANADPSADIPTVLTALNAEIILSSASGNRSVNALDFFKGAFATDLRKGEIISEIVLPNLEGYRTIYKKVVRRAGDFALVSLALAIKLRQNEIEDIRLAYGGVGERPFRALEVEKSVMGKRLNDELVEEIVSKVSSQVNPPSDTRGSSWYRREVMKVITRKALKEVSG</sequence>
<dbReference type="Proteomes" id="UP000273443">
    <property type="component" value="Chromosome"/>
</dbReference>
<dbReference type="EMBL" id="CP011056">
    <property type="protein sequence ID" value="AKA75551.1"/>
    <property type="molecule type" value="Genomic_DNA"/>
</dbReference>
<dbReference type="PANTHER" id="PTHR42659:SF2">
    <property type="entry name" value="XANTHINE DEHYDROGENASE SUBUNIT C-RELATED"/>
    <property type="match status" value="1"/>
</dbReference>
<dbReference type="EMBL" id="CP033236">
    <property type="protein sequence ID" value="AZF69983.1"/>
    <property type="molecule type" value="Genomic_DNA"/>
</dbReference>
<proteinExistence type="predicted"/>
<evidence type="ECO:0000313" key="12">
    <source>
        <dbReference type="EMBL" id="AZF77833.1"/>
    </source>
</evidence>
<evidence type="ECO:0000313" key="23">
    <source>
        <dbReference type="Proteomes" id="UP000273194"/>
    </source>
</evidence>
<dbReference type="PATRIC" id="fig|2287.6.peg.456"/>
<dbReference type="Gene3D" id="3.30.390.50">
    <property type="entry name" value="CO dehydrogenase flavoprotein, C-terminal domain"/>
    <property type="match status" value="1"/>
</dbReference>
<evidence type="ECO:0000313" key="19">
    <source>
        <dbReference type="Proteomes" id="UP000033106"/>
    </source>
</evidence>
<dbReference type="Gene3D" id="3.30.43.10">
    <property type="entry name" value="Uridine Diphospho-n-acetylenolpyruvylglucosamine Reductase, domain 2"/>
    <property type="match status" value="1"/>
</dbReference>
<evidence type="ECO:0000313" key="27">
    <source>
        <dbReference type="Proteomes" id="UP000282269"/>
    </source>
</evidence>
<dbReference type="Proteomes" id="UP000267993">
    <property type="component" value="Chromosome"/>
</dbReference>
<dbReference type="AlphaFoldDB" id="A0A0E3M9L6"/>
<evidence type="ECO:0000313" key="11">
    <source>
        <dbReference type="EMBL" id="AZF75224.1"/>
    </source>
</evidence>
<accession>A0A0E3M9L6</accession>
<evidence type="ECO:0000256" key="1">
    <source>
        <dbReference type="ARBA" id="ARBA00022630"/>
    </source>
</evidence>
<dbReference type="InterPro" id="IPR016167">
    <property type="entry name" value="FAD-bd_PCMH_sub1"/>
</dbReference>
<dbReference type="Proteomes" id="UP000275843">
    <property type="component" value="Chromosome"/>
</dbReference>
<keyword evidence="1" id="KW-0285">Flavoprotein</keyword>
<dbReference type="EMBL" id="CP033238">
    <property type="protein sequence ID" value="AZF75224.1"/>
    <property type="molecule type" value="Genomic_DNA"/>
</dbReference>
<dbReference type="InterPro" id="IPR036318">
    <property type="entry name" value="FAD-bd_PCMH-like_sf"/>
</dbReference>
<dbReference type="OrthoDB" id="19205at2157"/>
<dbReference type="SUPFAM" id="SSF55447">
    <property type="entry name" value="CO dehydrogenase flavoprotein C-terminal domain-like"/>
    <property type="match status" value="1"/>
</dbReference>
<dbReference type="PANTHER" id="PTHR42659">
    <property type="entry name" value="XANTHINE DEHYDROGENASE SUBUNIT C-RELATED"/>
    <property type="match status" value="1"/>
</dbReference>
<dbReference type="KEGG" id="ssof:SULC_0441"/>
<evidence type="ECO:0000313" key="8">
    <source>
        <dbReference type="EMBL" id="AZF67363.1"/>
    </source>
</evidence>
<evidence type="ECO:0000313" key="18">
    <source>
        <dbReference type="Proteomes" id="UP000033085"/>
    </source>
</evidence>
<dbReference type="Proteomes" id="UP000033085">
    <property type="component" value="Chromosome"/>
</dbReference>
<evidence type="ECO:0000313" key="28">
    <source>
        <dbReference type="Proteomes" id="UP000594632"/>
    </source>
</evidence>
<dbReference type="Gene3D" id="3.30.465.10">
    <property type="match status" value="1"/>
</dbReference>
<reference evidence="5" key="5">
    <citation type="submission" date="2018-10" db="EMBL/GenBank/DDBJ databases">
        <authorList>
            <person name="McCarthy S."/>
            <person name="Gradnigo J."/>
            <person name="Johnson T."/>
            <person name="Payne S."/>
            <person name="Lipzen A."/>
            <person name="Schackwitz W."/>
            <person name="Martin J."/>
            <person name="Moriyama E."/>
            <person name="Blum P."/>
        </authorList>
    </citation>
    <scope>NUCLEOTIDE SEQUENCE</scope>
    <source>
        <strain evidence="5">SARC-B</strain>
        <strain evidence="6">SARC-C</strain>
        <strain evidence="7">SULA</strain>
    </source>
</reference>
<dbReference type="InterPro" id="IPR051312">
    <property type="entry name" value="Diverse_Substr_Oxidored"/>
</dbReference>
<dbReference type="SMART" id="SM01092">
    <property type="entry name" value="CO_deh_flav_C"/>
    <property type="match status" value="1"/>
</dbReference>
<keyword evidence="3" id="KW-0560">Oxidoreductase</keyword>
<evidence type="ECO:0000259" key="4">
    <source>
        <dbReference type="PROSITE" id="PS51387"/>
    </source>
</evidence>
<reference evidence="16" key="2">
    <citation type="submission" date="2016-04" db="EMBL/GenBank/DDBJ databases">
        <authorList>
            <person name="Evans L.H."/>
            <person name="Alamgir A."/>
            <person name="Owens N."/>
            <person name="Weber N.D."/>
            <person name="Virtaneva K."/>
            <person name="Barbian K."/>
            <person name="Babar A."/>
            <person name="Rosenke K."/>
        </authorList>
    </citation>
    <scope>NUCLEOTIDE SEQUENCE</scope>
    <source>
        <strain evidence="16">P1</strain>
    </source>
</reference>
<evidence type="ECO:0000313" key="24">
    <source>
        <dbReference type="Proteomes" id="UP000273443"/>
    </source>
</evidence>
<evidence type="ECO:0000313" key="10">
    <source>
        <dbReference type="EMBL" id="AZF72603.1"/>
    </source>
</evidence>
<dbReference type="FunFam" id="3.30.465.10:FF:000017">
    <property type="entry name" value="Xanthine dehydrogenase, FAD binding subunit"/>
    <property type="match status" value="1"/>
</dbReference>
<evidence type="ECO:0000313" key="14">
    <source>
        <dbReference type="EMBL" id="AZF83047.1"/>
    </source>
</evidence>
<dbReference type="SUPFAM" id="SSF56176">
    <property type="entry name" value="FAD-binding/transporter-associated domain-like"/>
    <property type="match status" value="1"/>
</dbReference>
<organism evidence="5 18">
    <name type="scientific">Saccharolobus solfataricus</name>
    <name type="common">Sulfolobus solfataricus</name>
    <dbReference type="NCBI Taxonomy" id="2287"/>
    <lineage>
        <taxon>Archaea</taxon>
        <taxon>Thermoproteota</taxon>
        <taxon>Thermoprotei</taxon>
        <taxon>Sulfolobales</taxon>
        <taxon>Sulfolobaceae</taxon>
        <taxon>Saccharolobus</taxon>
    </lineage>
</organism>
<dbReference type="EMBL" id="CP011057">
    <property type="protein sequence ID" value="AKA78245.1"/>
    <property type="molecule type" value="Genomic_DNA"/>
</dbReference>
<keyword evidence="2" id="KW-0274">FAD</keyword>
<protein>
    <submittedName>
        <fullName evidence="16">Carbon monoxide dehydrogenase</fullName>
    </submittedName>
    <submittedName>
        <fullName evidence="5">Xanthine dehydrogenase family protein subunit M</fullName>
    </submittedName>
</protein>
<dbReference type="Proteomes" id="UP000278715">
    <property type="component" value="Chromosome"/>
</dbReference>
<dbReference type="EMBL" id="CP033235">
    <property type="protein sequence ID" value="AZF67363.1"/>
    <property type="molecule type" value="Genomic_DNA"/>
</dbReference>
<dbReference type="NCBIfam" id="NF041019">
    <property type="entry name" value="glyceraldDH_beta"/>
    <property type="match status" value="1"/>
</dbReference>
<dbReference type="Proteomes" id="UP000269431">
    <property type="component" value="Chromosome"/>
</dbReference>
<dbReference type="Proteomes" id="UP000273194">
    <property type="component" value="Chromosome"/>
</dbReference>
<reference evidence="20" key="3">
    <citation type="submission" date="2016-04" db="EMBL/GenBank/DDBJ databases">
        <authorList>
            <person name="Shah S.A."/>
            <person name="Garrett R.A."/>
        </authorList>
    </citation>
    <scope>NUCLEOTIDE SEQUENCE [LARGE SCALE GENOMIC DNA]</scope>
    <source>
        <strain evidence="20">ATCC 35091 / DSM 1616 / JCM 8930 / NBRC 15331 / P1</strain>
    </source>
</reference>
<evidence type="ECO:0000313" key="5">
    <source>
        <dbReference type="EMBL" id="AKA72853.1"/>
    </source>
</evidence>
<evidence type="ECO:0000313" key="9">
    <source>
        <dbReference type="EMBL" id="AZF69983.1"/>
    </source>
</evidence>
<dbReference type="EMBL" id="LT549890">
    <property type="protein sequence ID" value="SAI86318.1"/>
    <property type="molecule type" value="Genomic_DNA"/>
</dbReference>
<name>A0A0E3M9L6_SACSO</name>
<gene>
    <name evidence="15" type="ORF">HFC64_08525</name>
    <name evidence="16" type="ORF">SSOP1_2764</name>
    <name evidence="7" type="ORF">SULA_0441</name>
    <name evidence="5" type="ORF">SULB_0443</name>
    <name evidence="6" type="ORF">SULC_0441</name>
    <name evidence="8" type="ORF">SULG_02250</name>
    <name evidence="9" type="ORF">SULH_02250</name>
    <name evidence="10" type="ORF">SULI_02250</name>
    <name evidence="11" type="ORF">SULM_02250</name>
    <name evidence="12" type="ORF">SULN_02250</name>
    <name evidence="13" type="ORF">SULO_02260</name>
    <name evidence="14" type="ORF">SULZ_02260</name>
</gene>
<dbReference type="PROSITE" id="PS51387">
    <property type="entry name" value="FAD_PCMH"/>
    <property type="match status" value="1"/>
</dbReference>
<evidence type="ECO:0000313" key="7">
    <source>
        <dbReference type="EMBL" id="AKA78245.1"/>
    </source>
</evidence>
<reference evidence="21 22" key="4">
    <citation type="journal article" date="2018" name="Proc. Natl. Acad. Sci. U.S.A.">
        <title>Nonmutational mechanism of inheritance in the Archaeon Sulfolobus solfataricus.</title>
        <authorList>
            <person name="Payne S."/>
            <person name="McCarthy S."/>
            <person name="Johnson T."/>
            <person name="North E."/>
            <person name="Blum P."/>
        </authorList>
    </citation>
    <scope>NUCLEOTIDE SEQUENCE [LARGE SCALE GENOMIC DNA]</scope>
    <source>
        <strain evidence="9 21">SARC-H</strain>
        <strain evidence="10 25">SARC-I</strain>
        <strain evidence="12 26">SARC-N</strain>
        <strain evidence="13 27">SARC-O</strain>
        <strain evidence="14 22">SUL120</strain>
        <strain evidence="8 23">SULG</strain>
        <strain evidence="11 24">SULM</strain>
    </source>
</reference>
<dbReference type="Proteomes" id="UP000282269">
    <property type="component" value="Chromosome"/>
</dbReference>
<evidence type="ECO:0000313" key="17">
    <source>
        <dbReference type="Proteomes" id="UP000033057"/>
    </source>
</evidence>
<dbReference type="RefSeq" id="WP_009988542.1">
    <property type="nucleotide sequence ID" value="NZ_CP011055.2"/>
</dbReference>
<dbReference type="InterPro" id="IPR016169">
    <property type="entry name" value="FAD-bd_PCMH_sub2"/>
</dbReference>
<reference evidence="17 18" key="1">
    <citation type="journal article" date="2015" name="Genome Announc.">
        <title>Complete Genome Sequence of Sulfolobus solfataricus Strain 98/2 and Evolved Derivatives.</title>
        <authorList>
            <person name="McCarthy S."/>
            <person name="Gradnigo J."/>
            <person name="Johnson T."/>
            <person name="Payne S."/>
            <person name="Lipzen A."/>
            <person name="Martin J."/>
            <person name="Schackwitz W."/>
            <person name="Moriyama E."/>
            <person name="Blum P."/>
        </authorList>
    </citation>
    <scope>NUCLEOTIDE SEQUENCE [LARGE SCALE GENOMIC DNA]</scope>
    <source>
        <strain evidence="17">98/2 SULC</strain>
        <strain evidence="5">SARC-B</strain>
        <strain evidence="6">SARC-C</strain>
        <strain evidence="7 19">SULA</strain>
        <strain evidence="18">SULB</strain>
    </source>
</reference>
<evidence type="ECO:0000313" key="13">
    <source>
        <dbReference type="EMBL" id="AZF80440.1"/>
    </source>
</evidence>
<feature type="domain" description="FAD-binding PCMH-type" evidence="4">
    <location>
        <begin position="1"/>
        <end position="176"/>
    </location>
</feature>
<dbReference type="InterPro" id="IPR016166">
    <property type="entry name" value="FAD-bd_PCMH"/>
</dbReference>
<dbReference type="Pfam" id="PF00941">
    <property type="entry name" value="FAD_binding_5"/>
    <property type="match status" value="1"/>
</dbReference>
<dbReference type="OMA" id="GGTHIYR"/>
<dbReference type="Proteomes" id="UP000076770">
    <property type="component" value="Chromosome i"/>
</dbReference>
<evidence type="ECO:0000313" key="25">
    <source>
        <dbReference type="Proteomes" id="UP000275843"/>
    </source>
</evidence>
<dbReference type="EMBL" id="CP033240">
    <property type="protein sequence ID" value="AZF80440.1"/>
    <property type="molecule type" value="Genomic_DNA"/>
</dbReference>
<dbReference type="InterPro" id="IPR002346">
    <property type="entry name" value="Mopterin_DH_FAD-bd"/>
</dbReference>
<dbReference type="GeneID" id="1452676"/>
<dbReference type="EMBL" id="CP033241">
    <property type="protein sequence ID" value="AZF83047.1"/>
    <property type="molecule type" value="Genomic_DNA"/>
</dbReference>
<dbReference type="Proteomes" id="UP000033057">
    <property type="component" value="Chromosome"/>
</dbReference>
<dbReference type="Proteomes" id="UP000594632">
    <property type="component" value="Chromosome"/>
</dbReference>
<evidence type="ECO:0000313" key="26">
    <source>
        <dbReference type="Proteomes" id="UP000278715"/>
    </source>
</evidence>
<evidence type="ECO:0000313" key="6">
    <source>
        <dbReference type="EMBL" id="AKA75551.1"/>
    </source>
</evidence>
<dbReference type="InterPro" id="IPR005107">
    <property type="entry name" value="CO_DH_flav_C"/>
</dbReference>
<dbReference type="EMBL" id="CP033239">
    <property type="protein sequence ID" value="AZF77833.1"/>
    <property type="molecule type" value="Genomic_DNA"/>
</dbReference>
<dbReference type="Pfam" id="PF03450">
    <property type="entry name" value="CO_deh_flav_C"/>
    <property type="match status" value="1"/>
</dbReference>
<dbReference type="InterPro" id="IPR053586">
    <property type="entry name" value="Glyceraldehyde_DH_medium"/>
</dbReference>
<dbReference type="InterPro" id="IPR036683">
    <property type="entry name" value="CO_DH_flav_C_dom_sf"/>
</dbReference>
<reference evidence="15 28" key="6">
    <citation type="journal article" date="2020" name="Nat. Commun.">
        <title>The structures of two archaeal type IV pili illuminate evolutionary relationships.</title>
        <authorList>
            <person name="Wang F."/>
            <person name="Baquero D.P."/>
            <person name="Su Z."/>
            <person name="Beltran L.C."/>
            <person name="Prangishvili D."/>
            <person name="Krupovic M."/>
            <person name="Egelman E.H."/>
        </authorList>
    </citation>
    <scope>NUCLEOTIDE SEQUENCE [LARGE SCALE GENOMIC DNA]</scope>
    <source>
        <strain evidence="15 28">POZ149</strain>
    </source>
</reference>
<dbReference type="EMBL" id="CP050869">
    <property type="protein sequence ID" value="QPG49850.1"/>
    <property type="molecule type" value="Genomic_DNA"/>
</dbReference>
<dbReference type="EMBL" id="CP011055">
    <property type="protein sequence ID" value="AKA72853.1"/>
    <property type="molecule type" value="Genomic_DNA"/>
</dbReference>
<evidence type="ECO:0000313" key="15">
    <source>
        <dbReference type="EMBL" id="QPG49850.1"/>
    </source>
</evidence>
<evidence type="ECO:0000313" key="21">
    <source>
        <dbReference type="Proteomes" id="UP000267993"/>
    </source>
</evidence>
<evidence type="ECO:0000256" key="2">
    <source>
        <dbReference type="ARBA" id="ARBA00022827"/>
    </source>
</evidence>